<evidence type="ECO:0000256" key="3">
    <source>
        <dbReference type="ARBA" id="ARBA00022461"/>
    </source>
</evidence>
<keyword evidence="5" id="KW-1133">Transmembrane helix</keyword>
<evidence type="ECO:0000256" key="5">
    <source>
        <dbReference type="ARBA" id="ARBA00022989"/>
    </source>
</evidence>
<keyword evidence="6" id="KW-0915">Sodium</keyword>
<dbReference type="GO" id="GO:0015280">
    <property type="term" value="F:ligand-gated sodium channel activity"/>
    <property type="evidence" value="ECO:0007669"/>
    <property type="project" value="TreeGrafter"/>
</dbReference>
<dbReference type="InterPro" id="IPR001873">
    <property type="entry name" value="ENaC"/>
</dbReference>
<dbReference type="AlphaFoldDB" id="A0AAD9UG11"/>
<evidence type="ECO:0000256" key="7">
    <source>
        <dbReference type="ARBA" id="ARBA00023065"/>
    </source>
</evidence>
<keyword evidence="13" id="KW-1185">Reference proteome</keyword>
<evidence type="ECO:0000256" key="4">
    <source>
        <dbReference type="ARBA" id="ARBA00022692"/>
    </source>
</evidence>
<keyword evidence="4 11" id="KW-0812">Transmembrane</keyword>
<keyword evidence="3 11" id="KW-0894">Sodium channel</keyword>
<comment type="caution">
    <text evidence="12">The sequence shown here is derived from an EMBL/GenBank/DDBJ whole genome shotgun (WGS) entry which is preliminary data.</text>
</comment>
<keyword evidence="2 11" id="KW-0813">Transport</keyword>
<dbReference type="PANTHER" id="PTHR11690">
    <property type="entry name" value="AMILORIDE-SENSITIVE SODIUM CHANNEL-RELATED"/>
    <property type="match status" value="1"/>
</dbReference>
<dbReference type="EMBL" id="JAODUO010000144">
    <property type="protein sequence ID" value="KAK2188087.1"/>
    <property type="molecule type" value="Genomic_DNA"/>
</dbReference>
<organism evidence="12 13">
    <name type="scientific">Ridgeia piscesae</name>
    <name type="common">Tubeworm</name>
    <dbReference type="NCBI Taxonomy" id="27915"/>
    <lineage>
        <taxon>Eukaryota</taxon>
        <taxon>Metazoa</taxon>
        <taxon>Spiralia</taxon>
        <taxon>Lophotrochozoa</taxon>
        <taxon>Annelida</taxon>
        <taxon>Polychaeta</taxon>
        <taxon>Sedentaria</taxon>
        <taxon>Canalipalpata</taxon>
        <taxon>Sabellida</taxon>
        <taxon>Siboglinidae</taxon>
        <taxon>Ridgeia</taxon>
    </lineage>
</organism>
<evidence type="ECO:0000256" key="6">
    <source>
        <dbReference type="ARBA" id="ARBA00023053"/>
    </source>
</evidence>
<keyword evidence="9 11" id="KW-0739">Sodium transport</keyword>
<dbReference type="GO" id="GO:0005886">
    <property type="term" value="C:plasma membrane"/>
    <property type="evidence" value="ECO:0007669"/>
    <property type="project" value="TreeGrafter"/>
</dbReference>
<sequence>MYNRDDISTFDYTKWDVGNVSMRDVYLQHRHLKEDMIALKSICSVGVKHGLQLVVNVEQYDYMKGPNNAETSLPPPHGDCTSTRKLLYFDHYTQAACYRECITNFMVDICGCRDYYMPPFDTG</sequence>
<gene>
    <name evidence="12" type="ORF">NP493_144g03028</name>
</gene>
<keyword evidence="10 11" id="KW-0407">Ion channel</keyword>
<evidence type="ECO:0000313" key="13">
    <source>
        <dbReference type="Proteomes" id="UP001209878"/>
    </source>
</evidence>
<evidence type="ECO:0000256" key="10">
    <source>
        <dbReference type="ARBA" id="ARBA00023303"/>
    </source>
</evidence>
<comment type="similarity">
    <text evidence="11">Belongs to the amiloride-sensitive sodium channel (TC 1.A.6) family.</text>
</comment>
<reference evidence="12" key="1">
    <citation type="journal article" date="2023" name="Mol. Biol. Evol.">
        <title>Third-Generation Sequencing Reveals the Adaptive Role of the Epigenome in Three Deep-Sea Polychaetes.</title>
        <authorList>
            <person name="Perez M."/>
            <person name="Aroh O."/>
            <person name="Sun Y."/>
            <person name="Lan Y."/>
            <person name="Juniper S.K."/>
            <person name="Young C.R."/>
            <person name="Angers B."/>
            <person name="Qian P.Y."/>
        </authorList>
    </citation>
    <scope>NUCLEOTIDE SEQUENCE</scope>
    <source>
        <strain evidence="12">R07B-5</strain>
    </source>
</reference>
<evidence type="ECO:0000313" key="12">
    <source>
        <dbReference type="EMBL" id="KAK2188087.1"/>
    </source>
</evidence>
<proteinExistence type="inferred from homology"/>
<evidence type="ECO:0000256" key="1">
    <source>
        <dbReference type="ARBA" id="ARBA00004141"/>
    </source>
</evidence>
<accession>A0AAD9UG11</accession>
<dbReference type="Gene3D" id="1.10.287.820">
    <property type="entry name" value="Acid-sensing ion channel domain"/>
    <property type="match status" value="1"/>
</dbReference>
<keyword evidence="7 11" id="KW-0406">Ion transport</keyword>
<evidence type="ECO:0000256" key="11">
    <source>
        <dbReference type="RuleBase" id="RU000679"/>
    </source>
</evidence>
<name>A0AAD9UG11_RIDPI</name>
<dbReference type="Proteomes" id="UP001209878">
    <property type="component" value="Unassembled WGS sequence"/>
</dbReference>
<evidence type="ECO:0000256" key="9">
    <source>
        <dbReference type="ARBA" id="ARBA00023201"/>
    </source>
</evidence>
<evidence type="ECO:0000256" key="8">
    <source>
        <dbReference type="ARBA" id="ARBA00023136"/>
    </source>
</evidence>
<evidence type="ECO:0000256" key="2">
    <source>
        <dbReference type="ARBA" id="ARBA00022448"/>
    </source>
</evidence>
<keyword evidence="8" id="KW-0472">Membrane</keyword>
<protein>
    <submittedName>
        <fullName evidence="12">Uncharacterized protein</fullName>
    </submittedName>
</protein>
<dbReference type="Pfam" id="PF00858">
    <property type="entry name" value="ASC"/>
    <property type="match status" value="1"/>
</dbReference>
<comment type="subcellular location">
    <subcellularLocation>
        <location evidence="1">Membrane</location>
        <topology evidence="1">Multi-pass membrane protein</topology>
    </subcellularLocation>
</comment>